<dbReference type="Gene3D" id="1.20.142.20">
    <property type="match status" value="1"/>
</dbReference>
<dbReference type="InterPro" id="IPR043011">
    <property type="entry name" value="Bunya_nucleocap_C"/>
</dbReference>
<comment type="similarity">
    <text evidence="2">Belongs to the orthobunyavirus nucleocapsid protein family.</text>
</comment>
<comment type="subcellular location">
    <subcellularLocation>
        <location evidence="1">Virion</location>
    </subcellularLocation>
</comment>
<evidence type="ECO:0000256" key="7">
    <source>
        <dbReference type="ARBA" id="ARBA00023274"/>
    </source>
</evidence>
<protein>
    <recommendedName>
        <fullName evidence="3">Nucleoprotein</fullName>
    </recommendedName>
    <alternativeName>
        <fullName evidence="8">Nucleocapsid protein</fullName>
    </alternativeName>
</protein>
<dbReference type="Gene3D" id="1.10.472.180">
    <property type="entry name" value="Bunyavirus nucleocapsid (N) protein, C-terminal domain"/>
    <property type="match status" value="1"/>
</dbReference>
<evidence type="ECO:0000256" key="4">
    <source>
        <dbReference type="ARBA" id="ARBA00022844"/>
    </source>
</evidence>
<organism evidence="9 10">
    <name type="scientific">Las Maloyas virus</name>
    <dbReference type="NCBI Taxonomy" id="2748212"/>
    <lineage>
        <taxon>Viruses</taxon>
        <taxon>Riboviria</taxon>
        <taxon>Orthornavirae</taxon>
        <taxon>Negarnaviricota</taxon>
        <taxon>Polyploviricotina</taxon>
        <taxon>Bunyaviricetes</taxon>
        <taxon>Elliovirales</taxon>
        <taxon>Peribunyaviridae</taxon>
        <taxon>Orthobunyavirus</taxon>
        <taxon>Orthobunyavirus lasmaloyasense</taxon>
    </lineage>
</organism>
<dbReference type="RefSeq" id="YP_010840684.1">
    <property type="nucleotide sequence ID" value="NC_078930.1"/>
</dbReference>
<dbReference type="Proteomes" id="UP001300490">
    <property type="component" value="Genome"/>
</dbReference>
<proteinExistence type="inferred from homology"/>
<dbReference type="GO" id="GO:0003723">
    <property type="term" value="F:RNA binding"/>
    <property type="evidence" value="ECO:0007669"/>
    <property type="project" value="UniProtKB-KW"/>
</dbReference>
<keyword evidence="4" id="KW-0946">Virion</keyword>
<keyword evidence="5" id="KW-0694">RNA-binding</keyword>
<dbReference type="KEGG" id="vg:80553802"/>
<keyword evidence="7" id="KW-0687">Ribonucleoprotein</keyword>
<accession>A0A7D9MVW9</accession>
<name>A0A7D9MVW9_9VIRU</name>
<evidence type="ECO:0000256" key="8">
    <source>
        <dbReference type="ARBA" id="ARBA00033344"/>
    </source>
</evidence>
<dbReference type="EMBL" id="MK896543">
    <property type="protein sequence ID" value="QLA47055.1"/>
    <property type="molecule type" value="Viral_cRNA"/>
</dbReference>
<evidence type="ECO:0000313" key="9">
    <source>
        <dbReference type="EMBL" id="QLA47055.1"/>
    </source>
</evidence>
<dbReference type="GO" id="GO:1990904">
    <property type="term" value="C:ribonucleoprotein complex"/>
    <property type="evidence" value="ECO:0007669"/>
    <property type="project" value="UniProtKB-KW"/>
</dbReference>
<reference evidence="9 10" key="1">
    <citation type="submission" date="2019-05" db="EMBL/GenBank/DDBJ databases">
        <title>Genomic Characterization of 104 Bunyaviruses in the Families Peribunyaviridae, Nairoviridae, and Phenuiviridae.</title>
        <authorList>
            <person name="Kapuscinski M."/>
            <person name="Bergren N."/>
            <person name="Russell B."/>
            <person name="Lee J."/>
            <person name="Borland E."/>
            <person name="King D."/>
            <person name="Burkhalter K."/>
            <person name="Stenglein M."/>
            <person name="Kading R."/>
        </authorList>
    </citation>
    <scope>NUCLEOTIDE SEQUENCE [LARGE SCALE GENOMIC DNA]</scope>
    <source>
        <strain evidence="9 10">AG80-24</strain>
    </source>
</reference>
<dbReference type="GO" id="GO:0019013">
    <property type="term" value="C:viral nucleocapsid"/>
    <property type="evidence" value="ECO:0007669"/>
    <property type="project" value="UniProtKB-KW"/>
</dbReference>
<evidence type="ECO:0000313" key="10">
    <source>
        <dbReference type="Proteomes" id="UP001300490"/>
    </source>
</evidence>
<evidence type="ECO:0000256" key="2">
    <source>
        <dbReference type="ARBA" id="ARBA00006516"/>
    </source>
</evidence>
<keyword evidence="10" id="KW-1185">Reference proteome</keyword>
<evidence type="ECO:0000256" key="1">
    <source>
        <dbReference type="ARBA" id="ARBA00004328"/>
    </source>
</evidence>
<sequence>MNSLDYTFDDPGRIQITNFVPEEEYAAFVQKYHDQLGIDNIRIFFLNAGKFKKMLKTNPKLKVQVKFGTLQVEIVNTHNPMNREVQLMPGDLTLHRLSGFLAKKALQLWSVATIDMREDLKTVLIMPLAEKAGVTWANCGSPEMYLGFAPGAEFFLKDFRFYPLAIGVVRVKKGLMSADYLSKTLRQRYGGIAPADWMTVHKAMVKSAVDHVDKFPLMKTTAQPHVEQFLTELGLSRSTIISMKR</sequence>
<keyword evidence="6" id="KW-0543">Viral nucleoprotein</keyword>
<dbReference type="GeneID" id="80553802"/>
<dbReference type="InterPro" id="IPR043012">
    <property type="entry name" value="Bunya_nucleocap_N"/>
</dbReference>
<dbReference type="Pfam" id="PF00952">
    <property type="entry name" value="Bunya_nucleocap"/>
    <property type="match status" value="1"/>
</dbReference>
<dbReference type="InterPro" id="IPR001784">
    <property type="entry name" value="Bunya_nucleocap"/>
</dbReference>
<evidence type="ECO:0000256" key="6">
    <source>
        <dbReference type="ARBA" id="ARBA00023086"/>
    </source>
</evidence>
<evidence type="ECO:0000256" key="5">
    <source>
        <dbReference type="ARBA" id="ARBA00022884"/>
    </source>
</evidence>
<evidence type="ECO:0000256" key="3">
    <source>
        <dbReference type="ARBA" id="ARBA00014389"/>
    </source>
</evidence>